<keyword evidence="3" id="KW-0812">Transmembrane</keyword>
<reference evidence="5 6" key="1">
    <citation type="submission" date="2024-01" db="EMBL/GenBank/DDBJ databases">
        <title>A telomere-to-telomere, gap-free genome of sweet tea (Lithocarpus litseifolius).</title>
        <authorList>
            <person name="Zhou J."/>
        </authorList>
    </citation>
    <scope>NUCLEOTIDE SEQUENCE [LARGE SCALE GENOMIC DNA]</scope>
    <source>
        <strain evidence="5">Zhou-2022a</strain>
        <tissue evidence="5">Leaf</tissue>
    </source>
</reference>
<name>A0AAW2DAQ8_9ROSI</name>
<evidence type="ECO:0000313" key="6">
    <source>
        <dbReference type="Proteomes" id="UP001459277"/>
    </source>
</evidence>
<keyword evidence="1" id="KW-0479">Metal-binding</keyword>
<keyword evidence="3" id="KW-0472">Membrane</keyword>
<gene>
    <name evidence="5" type="ORF">SO802_008691</name>
</gene>
<dbReference type="GO" id="GO:0005737">
    <property type="term" value="C:cytoplasm"/>
    <property type="evidence" value="ECO:0007669"/>
    <property type="project" value="TreeGrafter"/>
</dbReference>
<feature type="domain" description="Nudix hydrolase" evidence="4">
    <location>
        <begin position="127"/>
        <end position="155"/>
    </location>
</feature>
<dbReference type="InterPro" id="IPR015797">
    <property type="entry name" value="NUDIX_hydrolase-like_dom_sf"/>
</dbReference>
<dbReference type="InterPro" id="IPR020084">
    <property type="entry name" value="NUDIX_hydrolase_CS"/>
</dbReference>
<dbReference type="GO" id="GO:0046872">
    <property type="term" value="F:metal ion binding"/>
    <property type="evidence" value="ECO:0007669"/>
    <property type="project" value="UniProtKB-KW"/>
</dbReference>
<dbReference type="Pfam" id="PF00293">
    <property type="entry name" value="NUDIX"/>
    <property type="match status" value="1"/>
</dbReference>
<evidence type="ECO:0000256" key="2">
    <source>
        <dbReference type="ARBA" id="ARBA00022801"/>
    </source>
</evidence>
<dbReference type="PROSITE" id="PS00893">
    <property type="entry name" value="NUDIX_BOX"/>
    <property type="match status" value="1"/>
</dbReference>
<evidence type="ECO:0000313" key="5">
    <source>
        <dbReference type="EMBL" id="KAL0007189.1"/>
    </source>
</evidence>
<dbReference type="SUPFAM" id="SSF55811">
    <property type="entry name" value="Nudix"/>
    <property type="match status" value="1"/>
</dbReference>
<keyword evidence="2" id="KW-0378">Hydrolase</keyword>
<sequence length="161" mass="18075">MCDLVARTGRHQQRYDAGCRLVAGFMSCVGVVVEVGLGNLDFGFVGMLAERDRRRMRNLLVCGTMDKVIMGCDLELGKGWIIFERDHASLPGQLNYWRNAWRPVAVDMSTYVNTLASVIVCCRTIFWEGGWENDETVQEAAVREAIEEAGVRGELMVLKLI</sequence>
<dbReference type="PANTHER" id="PTHR12629:SF61">
    <property type="entry name" value="NUDIX HYDROLASE 16, MITOCHONDRIAL"/>
    <property type="match status" value="1"/>
</dbReference>
<evidence type="ECO:0000259" key="4">
    <source>
        <dbReference type="Pfam" id="PF00293"/>
    </source>
</evidence>
<protein>
    <recommendedName>
        <fullName evidence="4">Nudix hydrolase domain-containing protein</fullName>
    </recommendedName>
</protein>
<organism evidence="5 6">
    <name type="scientific">Lithocarpus litseifolius</name>
    <dbReference type="NCBI Taxonomy" id="425828"/>
    <lineage>
        <taxon>Eukaryota</taxon>
        <taxon>Viridiplantae</taxon>
        <taxon>Streptophyta</taxon>
        <taxon>Embryophyta</taxon>
        <taxon>Tracheophyta</taxon>
        <taxon>Spermatophyta</taxon>
        <taxon>Magnoliopsida</taxon>
        <taxon>eudicotyledons</taxon>
        <taxon>Gunneridae</taxon>
        <taxon>Pentapetalae</taxon>
        <taxon>rosids</taxon>
        <taxon>fabids</taxon>
        <taxon>Fagales</taxon>
        <taxon>Fagaceae</taxon>
        <taxon>Lithocarpus</taxon>
    </lineage>
</organism>
<dbReference type="GO" id="GO:0005634">
    <property type="term" value="C:nucleus"/>
    <property type="evidence" value="ECO:0007669"/>
    <property type="project" value="TreeGrafter"/>
</dbReference>
<evidence type="ECO:0000256" key="3">
    <source>
        <dbReference type="SAM" id="Phobius"/>
    </source>
</evidence>
<accession>A0AAW2DAQ8</accession>
<dbReference type="PANTHER" id="PTHR12629">
    <property type="entry name" value="DIPHOSPHOINOSITOL POLYPHOSPHATE PHOSPHOHYDROLASE"/>
    <property type="match status" value="1"/>
</dbReference>
<feature type="transmembrane region" description="Helical" evidence="3">
    <location>
        <begin position="21"/>
        <end position="49"/>
    </location>
</feature>
<dbReference type="Gene3D" id="3.90.79.10">
    <property type="entry name" value="Nucleoside Triphosphate Pyrophosphohydrolase"/>
    <property type="match status" value="1"/>
</dbReference>
<dbReference type="Proteomes" id="UP001459277">
    <property type="component" value="Unassembled WGS sequence"/>
</dbReference>
<keyword evidence="3" id="KW-1133">Transmembrane helix</keyword>
<evidence type="ECO:0000256" key="1">
    <source>
        <dbReference type="ARBA" id="ARBA00022723"/>
    </source>
</evidence>
<proteinExistence type="predicted"/>
<dbReference type="GO" id="GO:0016787">
    <property type="term" value="F:hydrolase activity"/>
    <property type="evidence" value="ECO:0007669"/>
    <property type="project" value="UniProtKB-KW"/>
</dbReference>
<dbReference type="EMBL" id="JAZDWU010000003">
    <property type="protein sequence ID" value="KAL0007189.1"/>
    <property type="molecule type" value="Genomic_DNA"/>
</dbReference>
<comment type="caution">
    <text evidence="5">The sequence shown here is derived from an EMBL/GenBank/DDBJ whole genome shotgun (WGS) entry which is preliminary data.</text>
</comment>
<dbReference type="InterPro" id="IPR000086">
    <property type="entry name" value="NUDIX_hydrolase_dom"/>
</dbReference>
<keyword evidence="6" id="KW-1185">Reference proteome</keyword>
<dbReference type="AlphaFoldDB" id="A0AAW2DAQ8"/>